<name>A0ABV2GH98_9HYPH</name>
<evidence type="ECO:0000313" key="2">
    <source>
        <dbReference type="EMBL" id="MET3577666.1"/>
    </source>
</evidence>
<sequence length="206" mass="22930">MFETFRKNFPVDSRMPADPGNFSLDTKVPGLNELLTSFGGASFKGYLYRVIRAQDVARWNARVCLGFPEFTGRITCFGYDWQGSVFAVDKQRLEQGEPGVLMFEPGTGKALKIPANIQTFHEVQVIQNADAALAANIYADWREAGGAEPAYAQCIGYKRPLFLSGEDEIENMELSDVEVYWHLMGQLIAKVKSLPPGTPVNIRDLT</sequence>
<dbReference type="Proteomes" id="UP001549204">
    <property type="component" value="Unassembled WGS sequence"/>
</dbReference>
<evidence type="ECO:0000259" key="1">
    <source>
        <dbReference type="Pfam" id="PF08906"/>
    </source>
</evidence>
<gene>
    <name evidence="2" type="ORF">ABID19_000681</name>
</gene>
<keyword evidence="3" id="KW-1185">Reference proteome</keyword>
<proteinExistence type="predicted"/>
<organism evidence="2 3">
    <name type="scientific">Mesorhizobium robiniae</name>
    <dbReference type="NCBI Taxonomy" id="559315"/>
    <lineage>
        <taxon>Bacteria</taxon>
        <taxon>Pseudomonadati</taxon>
        <taxon>Pseudomonadota</taxon>
        <taxon>Alphaproteobacteria</taxon>
        <taxon>Hyphomicrobiales</taxon>
        <taxon>Phyllobacteriaceae</taxon>
        <taxon>Mesorhizobium</taxon>
    </lineage>
</organism>
<feature type="domain" description="T6SS immunity protein Tdi1 C-terminal" evidence="1">
    <location>
        <begin position="124"/>
        <end position="187"/>
    </location>
</feature>
<protein>
    <recommendedName>
        <fullName evidence="1">T6SS immunity protein Tdi1 C-terminal domain-containing protein</fullName>
    </recommendedName>
</protein>
<reference evidence="2 3" key="1">
    <citation type="submission" date="2024-06" db="EMBL/GenBank/DDBJ databases">
        <title>Genomic Encyclopedia of Type Strains, Phase IV (KMG-IV): sequencing the most valuable type-strain genomes for metagenomic binning, comparative biology and taxonomic classification.</title>
        <authorList>
            <person name="Goeker M."/>
        </authorList>
    </citation>
    <scope>NUCLEOTIDE SEQUENCE [LARGE SCALE GENOMIC DNA]</scope>
    <source>
        <strain evidence="2 3">DSM 100022</strain>
    </source>
</reference>
<dbReference type="InterPro" id="IPR015002">
    <property type="entry name" value="T6SS_Tdi1_C"/>
</dbReference>
<evidence type="ECO:0000313" key="3">
    <source>
        <dbReference type="Proteomes" id="UP001549204"/>
    </source>
</evidence>
<dbReference type="Pfam" id="PF08906">
    <property type="entry name" value="T6SS_Tdi1_C"/>
    <property type="match status" value="1"/>
</dbReference>
<dbReference type="RefSeq" id="WP_354487973.1">
    <property type="nucleotide sequence ID" value="NZ_JBEPMC010000001.1"/>
</dbReference>
<accession>A0ABV2GH98</accession>
<dbReference type="EMBL" id="JBEPMC010000001">
    <property type="protein sequence ID" value="MET3577666.1"/>
    <property type="molecule type" value="Genomic_DNA"/>
</dbReference>
<comment type="caution">
    <text evidence="2">The sequence shown here is derived from an EMBL/GenBank/DDBJ whole genome shotgun (WGS) entry which is preliminary data.</text>
</comment>